<accession>A0A2T5U5Q0</accession>
<dbReference type="AlphaFoldDB" id="A0A2T5U5Q0"/>
<evidence type="ECO:0000313" key="2">
    <source>
        <dbReference type="EMBL" id="PTW46846.1"/>
    </source>
</evidence>
<gene>
    <name evidence="2" type="ORF">C8J25_104183</name>
</gene>
<evidence type="ECO:0000313" key="3">
    <source>
        <dbReference type="Proteomes" id="UP000244013"/>
    </source>
</evidence>
<proteinExistence type="predicted"/>
<protein>
    <submittedName>
        <fullName evidence="2">Arc/MetJ-type ribon-helix-helix transcriptional regulator</fullName>
    </submittedName>
</protein>
<comment type="caution">
    <text evidence="2">The sequence shown here is derived from an EMBL/GenBank/DDBJ whole genome shotgun (WGS) entry which is preliminary data.</text>
</comment>
<organism evidence="2 3">
    <name type="scientific">Sphingomonas faeni</name>
    <dbReference type="NCBI Taxonomy" id="185950"/>
    <lineage>
        <taxon>Bacteria</taxon>
        <taxon>Pseudomonadati</taxon>
        <taxon>Pseudomonadota</taxon>
        <taxon>Alphaproteobacteria</taxon>
        <taxon>Sphingomonadales</taxon>
        <taxon>Sphingomonadaceae</taxon>
        <taxon>Sphingomonas</taxon>
    </lineage>
</organism>
<dbReference type="InterPro" id="IPR038296">
    <property type="entry name" value="ParD_sf"/>
</dbReference>
<dbReference type="OrthoDB" id="9811310at2"/>
<dbReference type="GeneID" id="91005878"/>
<name>A0A2T5U5Q0_9SPHN</name>
<sequence>MAQNSVDLPDELMAWAERQVAEGRYDSLDAYVADLVTRNMDDAGKLAPSNAAIEDGLASKPADDSMADMTARRDRDDDTLGALRRSWAQGIGSGPPVDGNFNAADIARRSGRSGEAVRKHG</sequence>
<dbReference type="EMBL" id="QAYE01000004">
    <property type="protein sequence ID" value="PTW46846.1"/>
    <property type="molecule type" value="Genomic_DNA"/>
</dbReference>
<evidence type="ECO:0000256" key="1">
    <source>
        <dbReference type="SAM" id="MobiDB-lite"/>
    </source>
</evidence>
<feature type="region of interest" description="Disordered" evidence="1">
    <location>
        <begin position="54"/>
        <end position="121"/>
    </location>
</feature>
<dbReference type="RefSeq" id="WP_107954160.1">
    <property type="nucleotide sequence ID" value="NZ_QAYE01000004.1"/>
</dbReference>
<dbReference type="Gene3D" id="6.10.10.120">
    <property type="entry name" value="Antitoxin ParD1-like"/>
    <property type="match status" value="1"/>
</dbReference>
<reference evidence="2 3" key="1">
    <citation type="submission" date="2018-04" db="EMBL/GenBank/DDBJ databases">
        <title>Genomic Encyclopedia of Type Strains, Phase III (KMG-III): the genomes of soil and plant-associated and newly described type strains.</title>
        <authorList>
            <person name="Whitman W."/>
        </authorList>
    </citation>
    <scope>NUCLEOTIDE SEQUENCE [LARGE SCALE GENOMIC DNA]</scope>
    <source>
        <strain evidence="2 3">MA-olki</strain>
    </source>
</reference>
<dbReference type="Proteomes" id="UP000244013">
    <property type="component" value="Unassembled WGS sequence"/>
</dbReference>